<comment type="subcellular location">
    <subcellularLocation>
        <location evidence="1">Cell membrane</location>
        <topology evidence="1">Multi-pass membrane protein</topology>
    </subcellularLocation>
    <subcellularLocation>
        <location evidence="16">Membrane</location>
        <topology evidence="16">Multi-pass membrane protein</topology>
    </subcellularLocation>
</comment>
<evidence type="ECO:0000256" key="18">
    <source>
        <dbReference type="SAM" id="Phobius"/>
    </source>
</evidence>
<keyword evidence="21" id="KW-1185">Reference proteome</keyword>
<protein>
    <recommendedName>
        <fullName evidence="3">Membrane protein insertase YidC</fullName>
    </recommendedName>
    <alternativeName>
        <fullName evidence="15">Foldase YidC</fullName>
    </alternativeName>
    <alternativeName>
        <fullName evidence="14">Membrane integrase YidC</fullName>
    </alternativeName>
    <alternativeName>
        <fullName evidence="13">Membrane protein YidC</fullName>
    </alternativeName>
</protein>
<feature type="transmembrane region" description="Helical" evidence="18">
    <location>
        <begin position="217"/>
        <end position="243"/>
    </location>
</feature>
<dbReference type="GO" id="GO:0032977">
    <property type="term" value="F:membrane insertase activity"/>
    <property type="evidence" value="ECO:0007669"/>
    <property type="project" value="InterPro"/>
</dbReference>
<keyword evidence="7" id="KW-0653">Protein transport</keyword>
<keyword evidence="5" id="KW-1003">Cell membrane</keyword>
<dbReference type="NCBIfam" id="NF002350">
    <property type="entry name" value="PRK01315.1"/>
    <property type="match status" value="1"/>
</dbReference>
<feature type="compositionally biased region" description="Polar residues" evidence="17">
    <location>
        <begin position="307"/>
        <end position="330"/>
    </location>
</feature>
<comment type="function">
    <text evidence="11">Required for the insertion and/or proper folding and/or complex formation of integral membrane proteins into the membrane. Involved in integration of membrane proteins that insert both dependently and independently of the Sec translocase complex, as well as at least some lipoproteins. Aids folding of multispanning membrane proteins.</text>
</comment>
<dbReference type="GO" id="GO:0051205">
    <property type="term" value="P:protein insertion into membrane"/>
    <property type="evidence" value="ECO:0007669"/>
    <property type="project" value="TreeGrafter"/>
</dbReference>
<comment type="similarity">
    <text evidence="2">Belongs to the OXA1/ALB3/YidC family. Type 1 subfamily.</text>
</comment>
<evidence type="ECO:0000256" key="6">
    <source>
        <dbReference type="ARBA" id="ARBA00022692"/>
    </source>
</evidence>
<keyword evidence="8 18" id="KW-1133">Transmembrane helix</keyword>
<evidence type="ECO:0000256" key="5">
    <source>
        <dbReference type="ARBA" id="ARBA00022475"/>
    </source>
</evidence>
<dbReference type="PANTHER" id="PTHR12428:SF65">
    <property type="entry name" value="CYTOCHROME C OXIDASE ASSEMBLY PROTEIN COX18, MITOCHONDRIAL"/>
    <property type="match status" value="1"/>
</dbReference>
<dbReference type="InterPro" id="IPR047196">
    <property type="entry name" value="YidC_ALB_C"/>
</dbReference>
<evidence type="ECO:0000256" key="8">
    <source>
        <dbReference type="ARBA" id="ARBA00022989"/>
    </source>
</evidence>
<evidence type="ECO:0000256" key="9">
    <source>
        <dbReference type="ARBA" id="ARBA00023136"/>
    </source>
</evidence>
<feature type="transmembrane region" description="Helical" evidence="18">
    <location>
        <begin position="35"/>
        <end position="57"/>
    </location>
</feature>
<dbReference type="AlphaFoldDB" id="A0A3D9UNI2"/>
<evidence type="ECO:0000256" key="14">
    <source>
        <dbReference type="ARBA" id="ARBA00033245"/>
    </source>
</evidence>
<keyword evidence="4" id="KW-0813">Transport</keyword>
<dbReference type="Pfam" id="PF02096">
    <property type="entry name" value="60KD_IMP"/>
    <property type="match status" value="1"/>
</dbReference>
<evidence type="ECO:0000256" key="13">
    <source>
        <dbReference type="ARBA" id="ARBA00031538"/>
    </source>
</evidence>
<dbReference type="RefSeq" id="WP_115921663.1">
    <property type="nucleotide sequence ID" value="NZ_QTUA01000001.1"/>
</dbReference>
<gene>
    <name evidence="20" type="ORF">DFJ65_0512</name>
</gene>
<evidence type="ECO:0000259" key="19">
    <source>
        <dbReference type="Pfam" id="PF02096"/>
    </source>
</evidence>
<evidence type="ECO:0000256" key="12">
    <source>
        <dbReference type="ARBA" id="ARBA00026028"/>
    </source>
</evidence>
<dbReference type="GO" id="GO:0005886">
    <property type="term" value="C:plasma membrane"/>
    <property type="evidence" value="ECO:0007669"/>
    <property type="project" value="UniProtKB-SubCell"/>
</dbReference>
<evidence type="ECO:0000256" key="2">
    <source>
        <dbReference type="ARBA" id="ARBA00010527"/>
    </source>
</evidence>
<name>A0A3D9UNI2_9MICO</name>
<feature type="transmembrane region" description="Helical" evidence="18">
    <location>
        <begin position="107"/>
        <end position="128"/>
    </location>
</feature>
<evidence type="ECO:0000256" key="1">
    <source>
        <dbReference type="ARBA" id="ARBA00004651"/>
    </source>
</evidence>
<dbReference type="GO" id="GO:0015031">
    <property type="term" value="P:protein transport"/>
    <property type="evidence" value="ECO:0007669"/>
    <property type="project" value="UniProtKB-KW"/>
</dbReference>
<comment type="caution">
    <text evidence="20">The sequence shown here is derived from an EMBL/GenBank/DDBJ whole genome shotgun (WGS) entry which is preliminary data.</text>
</comment>
<feature type="transmembrane region" description="Helical" evidence="18">
    <location>
        <begin position="173"/>
        <end position="192"/>
    </location>
</feature>
<keyword evidence="6 16" id="KW-0812">Transmembrane</keyword>
<feature type="region of interest" description="Disordered" evidence="17">
    <location>
        <begin position="280"/>
        <end position="342"/>
    </location>
</feature>
<evidence type="ECO:0000256" key="4">
    <source>
        <dbReference type="ARBA" id="ARBA00022448"/>
    </source>
</evidence>
<comment type="subunit">
    <text evidence="12">Interacts with the Sec translocase complex via SecD. Specifically interacts with transmembrane segments of nascent integral membrane proteins during membrane integration.</text>
</comment>
<dbReference type="Proteomes" id="UP000256253">
    <property type="component" value="Unassembled WGS sequence"/>
</dbReference>
<dbReference type="EMBL" id="QTUA01000001">
    <property type="protein sequence ID" value="REF29560.1"/>
    <property type="molecule type" value="Genomic_DNA"/>
</dbReference>
<dbReference type="InterPro" id="IPR001708">
    <property type="entry name" value="YidC/ALB3/OXA1/COX18"/>
</dbReference>
<evidence type="ECO:0000256" key="11">
    <source>
        <dbReference type="ARBA" id="ARBA00025034"/>
    </source>
</evidence>
<reference evidence="20 21" key="1">
    <citation type="submission" date="2018-08" db="EMBL/GenBank/DDBJ databases">
        <title>Sequencing the genomes of 1000 actinobacteria strains.</title>
        <authorList>
            <person name="Klenk H.-P."/>
        </authorList>
    </citation>
    <scope>NUCLEOTIDE SEQUENCE [LARGE SCALE GENOMIC DNA]</scope>
    <source>
        <strain evidence="20 21">DSM 22967</strain>
    </source>
</reference>
<feature type="transmembrane region" description="Helical" evidence="18">
    <location>
        <begin position="12"/>
        <end position="29"/>
    </location>
</feature>
<evidence type="ECO:0000313" key="20">
    <source>
        <dbReference type="EMBL" id="REF29560.1"/>
    </source>
</evidence>
<evidence type="ECO:0000256" key="15">
    <source>
        <dbReference type="ARBA" id="ARBA00033342"/>
    </source>
</evidence>
<dbReference type="NCBIfam" id="TIGR03592">
    <property type="entry name" value="yidC_oxa1_cterm"/>
    <property type="match status" value="1"/>
</dbReference>
<evidence type="ECO:0000256" key="7">
    <source>
        <dbReference type="ARBA" id="ARBA00022927"/>
    </source>
</evidence>
<dbReference type="PANTHER" id="PTHR12428">
    <property type="entry name" value="OXA1"/>
    <property type="match status" value="1"/>
</dbReference>
<evidence type="ECO:0000256" key="10">
    <source>
        <dbReference type="ARBA" id="ARBA00023186"/>
    </source>
</evidence>
<feature type="compositionally biased region" description="Basic residues" evidence="17">
    <location>
        <begin position="332"/>
        <end position="342"/>
    </location>
</feature>
<keyword evidence="9 18" id="KW-0472">Membrane</keyword>
<evidence type="ECO:0000256" key="16">
    <source>
        <dbReference type="RuleBase" id="RU003945"/>
    </source>
</evidence>
<feature type="domain" description="Membrane insertase YidC/Oxa/ALB C-terminal" evidence="19">
    <location>
        <begin position="37"/>
        <end position="256"/>
    </location>
</feature>
<evidence type="ECO:0000313" key="21">
    <source>
        <dbReference type="Proteomes" id="UP000256253"/>
    </source>
</evidence>
<keyword evidence="10" id="KW-0143">Chaperone</keyword>
<proteinExistence type="inferred from homology"/>
<dbReference type="InterPro" id="IPR028055">
    <property type="entry name" value="YidC/Oxa/ALB_C"/>
</dbReference>
<sequence>MLDTILYPLEWFVAFVMVSFHNLFTAIGMRAESGWTWALSIAGLVVVLRILLIPLFVKQIKSSRRMQLIQPELQKIQKKYKGKKDPESRQKMTEETMELYKRTGTNPFSSCMPILLQSPFFFALFRVLNNLDEMAAGKREPIGLLTKELASQAETSTLFGASLSSTFLGSDQLSVKILTVVMIILMSVSVFITQHQLMRRNMPAAALDNPMAKQQKYLMYLMPIFFAITGVNFPIGVLIYWVVTNLWTMGQQFYVIRRMPTPGSDAEKALEERRRAKGKEIKKLTIPGLNSDADDEDDADLAKTPGTPGTMTASGTQAGKTSGQRVQPSSNKRGKNAKGRKR</sequence>
<organism evidence="20 21">
    <name type="scientific">Calidifontibacter indicus</name>
    <dbReference type="NCBI Taxonomy" id="419650"/>
    <lineage>
        <taxon>Bacteria</taxon>
        <taxon>Bacillati</taxon>
        <taxon>Actinomycetota</taxon>
        <taxon>Actinomycetes</taxon>
        <taxon>Micrococcales</taxon>
        <taxon>Dermacoccaceae</taxon>
        <taxon>Calidifontibacter</taxon>
    </lineage>
</organism>
<dbReference type="OrthoDB" id="9780552at2"/>
<dbReference type="CDD" id="cd20070">
    <property type="entry name" value="5TM_YidC_Alb3"/>
    <property type="match status" value="1"/>
</dbReference>
<evidence type="ECO:0000256" key="3">
    <source>
        <dbReference type="ARBA" id="ARBA00015325"/>
    </source>
</evidence>
<evidence type="ECO:0000256" key="17">
    <source>
        <dbReference type="SAM" id="MobiDB-lite"/>
    </source>
</evidence>
<accession>A0A3D9UNI2</accession>